<dbReference type="Ensembl" id="ENSMAMT00000030856.2">
    <property type="protein sequence ID" value="ENSMAMP00000030071.2"/>
    <property type="gene ID" value="ENSMAMG00000020281.2"/>
</dbReference>
<evidence type="ECO:0000313" key="2">
    <source>
        <dbReference type="Proteomes" id="UP000261640"/>
    </source>
</evidence>
<reference evidence="1" key="2">
    <citation type="submission" date="2025-09" db="UniProtKB">
        <authorList>
            <consortium name="Ensembl"/>
        </authorList>
    </citation>
    <scope>IDENTIFICATION</scope>
</reference>
<protein>
    <submittedName>
        <fullName evidence="1">Uncharacterized protein</fullName>
    </submittedName>
</protein>
<dbReference type="AlphaFoldDB" id="A0A3Q3N3V6"/>
<sequence length="88" mass="9678">VWGHTSSHVHSREPAPLFIWISAVCLLADSADRVQDGLVGFLVVIIPIRARPSLHCCVMGIAAIHPERCLAVNKVEAILRNYNLIVVE</sequence>
<name>A0A3Q3N3V6_9TELE</name>
<proteinExistence type="predicted"/>
<keyword evidence="2" id="KW-1185">Reference proteome</keyword>
<evidence type="ECO:0000313" key="1">
    <source>
        <dbReference type="Ensembl" id="ENSMAMP00000030071.2"/>
    </source>
</evidence>
<dbReference type="InParanoid" id="A0A3Q3N3V6"/>
<dbReference type="Proteomes" id="UP000261640">
    <property type="component" value="Unplaced"/>
</dbReference>
<reference evidence="1" key="1">
    <citation type="submission" date="2025-08" db="UniProtKB">
        <authorList>
            <consortium name="Ensembl"/>
        </authorList>
    </citation>
    <scope>IDENTIFICATION</scope>
</reference>
<organism evidence="1 2">
    <name type="scientific">Mastacembelus armatus</name>
    <name type="common">zig-zag eel</name>
    <dbReference type="NCBI Taxonomy" id="205130"/>
    <lineage>
        <taxon>Eukaryota</taxon>
        <taxon>Metazoa</taxon>
        <taxon>Chordata</taxon>
        <taxon>Craniata</taxon>
        <taxon>Vertebrata</taxon>
        <taxon>Euteleostomi</taxon>
        <taxon>Actinopterygii</taxon>
        <taxon>Neopterygii</taxon>
        <taxon>Teleostei</taxon>
        <taxon>Neoteleostei</taxon>
        <taxon>Acanthomorphata</taxon>
        <taxon>Anabantaria</taxon>
        <taxon>Synbranchiformes</taxon>
        <taxon>Mastacembelidae</taxon>
        <taxon>Mastacembelus</taxon>
    </lineage>
</organism>
<accession>A0A3Q3N3V6</accession>